<name>A0A4R3M6H0_9BURK</name>
<dbReference type="Gene3D" id="2.160.20.110">
    <property type="match status" value="1"/>
</dbReference>
<dbReference type="EMBL" id="SMAJ01000007">
    <property type="protein sequence ID" value="TCT07117.1"/>
    <property type="molecule type" value="Genomic_DNA"/>
</dbReference>
<evidence type="ECO:0000313" key="2">
    <source>
        <dbReference type="EMBL" id="TCT07117.1"/>
    </source>
</evidence>
<sequence>MANRKGQIVLLAGMAAGTTEVGGTLDASAPNGGDGGFIETSGAHVHVADAARISTLAADGKTGTWLIDPHDYTIAASGGDITGSALSSHLGSSSVTILSSNGGAAGSGNINVNDAVSWGANTLTLTAANNININAVMTAGGSAGLVLNTAAANGADLGVRGGTVNALPGGRVDFTGGSNTLTINSHPYTIITTLGMAGDTSTTSLQGIANNLTGYYALGSNIDASATSTWNGGAGFTPIGDFATPFTGTFDGLGHTISSVTIKSAAADVGLFGYAGDDAPSAPSTIRNIGLLGGSVIGTANNSNVGSLAGSNDGTISRAYATSNVSGVGDGNAVGGLVGSNCYCGTITLSYATGTVTGDTNSFTGGLVGVNAGSVTQAYATGAVVAGTGAAAGGLVGDNKATITQSYATGAVTVGASGYAGGLAGANDDSITQTYATGRVTGDAGSSIGGLVGDNLSTGNIGSSYWDTAATGQPQGAGTNAGTFIATGLSTASAMAQGSYAGWNFTTTWRNYDGHTYPLLKNLLIPLTITASNAAKTYDGVAYAGGNGVTYSRLPNANLLGAPTYGGTSQGATNAGSYTIVPSGYWSNQQGYDIQYVSGALTVNPATLLFTADAVNRLYGVANPVFTGSVTGFVGGDTFASATAGTLFWTSLADVNSLAGWYAINGSGLTALNYIFAQAPGNASALTVRAPLPLGAAWLIASLQPDSKSSSKLGALTTHVVQIVGSGVRLP</sequence>
<dbReference type="RefSeq" id="WP_132582651.1">
    <property type="nucleotide sequence ID" value="NZ_SMAJ01000007.1"/>
</dbReference>
<comment type="caution">
    <text evidence="2">The sequence shown here is derived from an EMBL/GenBank/DDBJ whole genome shotgun (WGS) entry which is preliminary data.</text>
</comment>
<dbReference type="OrthoDB" id="218680at2"/>
<evidence type="ECO:0000259" key="1">
    <source>
        <dbReference type="Pfam" id="PF18676"/>
    </source>
</evidence>
<proteinExistence type="predicted"/>
<evidence type="ECO:0000313" key="3">
    <source>
        <dbReference type="Proteomes" id="UP000295525"/>
    </source>
</evidence>
<dbReference type="Pfam" id="PF18676">
    <property type="entry name" value="MBG_2"/>
    <property type="match status" value="1"/>
</dbReference>
<accession>A0A4R3M6H0</accession>
<organism evidence="2 3">
    <name type="scientific">Paralcaligenes ureilyticus</name>
    <dbReference type="NCBI Taxonomy" id="627131"/>
    <lineage>
        <taxon>Bacteria</taxon>
        <taxon>Pseudomonadati</taxon>
        <taxon>Pseudomonadota</taxon>
        <taxon>Betaproteobacteria</taxon>
        <taxon>Burkholderiales</taxon>
        <taxon>Alcaligenaceae</taxon>
        <taxon>Paralcaligenes</taxon>
    </lineage>
</organism>
<dbReference type="Proteomes" id="UP000295525">
    <property type="component" value="Unassembled WGS sequence"/>
</dbReference>
<reference evidence="2 3" key="1">
    <citation type="submission" date="2019-03" db="EMBL/GenBank/DDBJ databases">
        <title>Genomic Encyclopedia of Type Strains, Phase IV (KMG-IV): sequencing the most valuable type-strain genomes for metagenomic binning, comparative biology and taxonomic classification.</title>
        <authorList>
            <person name="Goeker M."/>
        </authorList>
    </citation>
    <scope>NUCLEOTIDE SEQUENCE [LARGE SCALE GENOMIC DNA]</scope>
    <source>
        <strain evidence="2 3">DSM 24591</strain>
    </source>
</reference>
<dbReference type="InterPro" id="IPR041286">
    <property type="entry name" value="MBG_2"/>
</dbReference>
<protein>
    <recommendedName>
        <fullName evidence="1">MBG domain-containing protein</fullName>
    </recommendedName>
</protein>
<dbReference type="AlphaFoldDB" id="A0A4R3M6H0"/>
<gene>
    <name evidence="2" type="ORF">EDC26_107174</name>
</gene>
<dbReference type="Gene3D" id="3.30.160.710">
    <property type="match status" value="1"/>
</dbReference>
<feature type="domain" description="MBG" evidence="1">
    <location>
        <begin position="610"/>
        <end position="682"/>
    </location>
</feature>
<keyword evidence="3" id="KW-1185">Reference proteome</keyword>